<proteinExistence type="predicted"/>
<protein>
    <submittedName>
        <fullName evidence="1">Uncharacterized protein</fullName>
    </submittedName>
</protein>
<dbReference type="Proteomes" id="UP001281656">
    <property type="component" value="Unassembled WGS sequence"/>
</dbReference>
<organism evidence="1 2">
    <name type="scientific">Clostridium tanneri</name>
    <dbReference type="NCBI Taxonomy" id="3037988"/>
    <lineage>
        <taxon>Bacteria</taxon>
        <taxon>Bacillati</taxon>
        <taxon>Bacillota</taxon>
        <taxon>Clostridia</taxon>
        <taxon>Eubacteriales</taxon>
        <taxon>Clostridiaceae</taxon>
        <taxon>Clostridium</taxon>
    </lineage>
</organism>
<keyword evidence="2" id="KW-1185">Reference proteome</keyword>
<accession>A0ABU4JNF4</accession>
<evidence type="ECO:0000313" key="1">
    <source>
        <dbReference type="EMBL" id="MDW8799642.1"/>
    </source>
</evidence>
<reference evidence="1 2" key="1">
    <citation type="submission" date="2023-04" db="EMBL/GenBank/DDBJ databases">
        <title>Clostridium tannerae sp. nov., isolated from the fecal material of an alpaca.</title>
        <authorList>
            <person name="Miller S."/>
            <person name="Hendry M."/>
            <person name="King J."/>
            <person name="Sankaranarayanan K."/>
            <person name="Lawson P.A."/>
        </authorList>
    </citation>
    <scope>NUCLEOTIDE SEQUENCE [LARGE SCALE GENOMIC DNA]</scope>
    <source>
        <strain evidence="1 2">A1-XYC3</strain>
    </source>
</reference>
<name>A0ABU4JNF4_9CLOT</name>
<evidence type="ECO:0000313" key="2">
    <source>
        <dbReference type="Proteomes" id="UP001281656"/>
    </source>
</evidence>
<sequence length="53" mass="5777">MGIGIGMVLSTLIMTGVKINYQMSKSQIEDKARGMGMVYPEEVKVINDKGVSK</sequence>
<gene>
    <name evidence="1" type="ORF">P8V03_00565</name>
</gene>
<dbReference type="EMBL" id="JARUJP010000001">
    <property type="protein sequence ID" value="MDW8799642.1"/>
    <property type="molecule type" value="Genomic_DNA"/>
</dbReference>
<dbReference type="RefSeq" id="WP_318796336.1">
    <property type="nucleotide sequence ID" value="NZ_JARUJP010000001.1"/>
</dbReference>
<comment type="caution">
    <text evidence="1">The sequence shown here is derived from an EMBL/GenBank/DDBJ whole genome shotgun (WGS) entry which is preliminary data.</text>
</comment>